<evidence type="ECO:0000313" key="5">
    <source>
        <dbReference type="Proteomes" id="UP000015102"/>
    </source>
</evidence>
<dbReference type="InterPro" id="IPR051487">
    <property type="entry name" value="Ser/Thr_Proteases_Immune/Dev"/>
</dbReference>
<evidence type="ECO:0000256" key="2">
    <source>
        <dbReference type="ARBA" id="ARBA00024195"/>
    </source>
</evidence>
<dbReference type="PROSITE" id="PS00134">
    <property type="entry name" value="TRYPSIN_HIS"/>
    <property type="match status" value="1"/>
</dbReference>
<reference evidence="4" key="2">
    <citation type="submission" date="2015-06" db="UniProtKB">
        <authorList>
            <consortium name="EnsemblMetazoa"/>
        </authorList>
    </citation>
    <scope>IDENTIFICATION</scope>
</reference>
<keyword evidence="5" id="KW-1185">Reference proteome</keyword>
<dbReference type="PRINTS" id="PR00722">
    <property type="entry name" value="CHYMOTRYPSIN"/>
</dbReference>
<evidence type="ECO:0000256" key="1">
    <source>
        <dbReference type="ARBA" id="ARBA00023157"/>
    </source>
</evidence>
<dbReference type="InterPro" id="IPR001314">
    <property type="entry name" value="Peptidase_S1A"/>
</dbReference>
<dbReference type="STRING" id="36166.T1GAJ7"/>
<dbReference type="AlphaFoldDB" id="T1GAJ7"/>
<dbReference type="Pfam" id="PF00089">
    <property type="entry name" value="Trypsin"/>
    <property type="match status" value="1"/>
</dbReference>
<reference evidence="5" key="1">
    <citation type="submission" date="2013-02" db="EMBL/GenBank/DDBJ databases">
        <authorList>
            <person name="Hughes D."/>
        </authorList>
    </citation>
    <scope>NUCLEOTIDE SEQUENCE</scope>
    <source>
        <strain>Durham</strain>
        <strain evidence="5">NC isolate 2 -- Noor lab</strain>
    </source>
</reference>
<dbReference type="SMART" id="SM00020">
    <property type="entry name" value="Tryp_SPc"/>
    <property type="match status" value="1"/>
</dbReference>
<dbReference type="GO" id="GO:0004252">
    <property type="term" value="F:serine-type endopeptidase activity"/>
    <property type="evidence" value="ECO:0007669"/>
    <property type="project" value="InterPro"/>
</dbReference>
<dbReference type="SUPFAM" id="SSF50494">
    <property type="entry name" value="Trypsin-like serine proteases"/>
    <property type="match status" value="1"/>
</dbReference>
<dbReference type="EnsemblMetazoa" id="MESCA000255-RA">
    <property type="protein sequence ID" value="MESCA000255-PA"/>
    <property type="gene ID" value="MESCA000255"/>
</dbReference>
<accession>T1GAJ7</accession>
<dbReference type="InterPro" id="IPR009003">
    <property type="entry name" value="Peptidase_S1_PA"/>
</dbReference>
<dbReference type="HOGENOM" id="CLU_829737_0_0_1"/>
<sequence length="335" mass="37797">MPMTVLTYEAYKPENQTLMEELIRQFNDIKFYKSYLVSVRVRVDQPLGMKTYEHLCGGTILNRHKILTAAHCFYFTNVAGNSTRIPQEMIYIMQDSENLFEYENAFVVEATRVDIHPKYVTRDFTNDLAIVTTSKAFFIGDTVHLPSRSTAIRDIGIISGYGRLYQRGPFSGFALHAFVVIGDCIEMNISYTNQPTFCAMDYEHEGEGVCEGGFGGGLLSPHFEVIGVLSKGSVCASQGQPGIYTEVYSHKMWIENVLWDFVVTLQLDIPSSLASLHNASYRYAYDKFLNINKSSDGCSSCTKRSTSRHGLHLIASNKMKYARAKYRSMEDNSGI</sequence>
<evidence type="ECO:0000259" key="3">
    <source>
        <dbReference type="PROSITE" id="PS50240"/>
    </source>
</evidence>
<protein>
    <recommendedName>
        <fullName evidence="3">Peptidase S1 domain-containing protein</fullName>
    </recommendedName>
</protein>
<evidence type="ECO:0000313" key="4">
    <source>
        <dbReference type="EnsemblMetazoa" id="MESCA000255-PA"/>
    </source>
</evidence>
<dbReference type="PANTHER" id="PTHR24256">
    <property type="entry name" value="TRYPTASE-RELATED"/>
    <property type="match status" value="1"/>
</dbReference>
<name>T1GAJ7_MEGSC</name>
<dbReference type="EMBL" id="CAQQ02390924">
    <property type="status" value="NOT_ANNOTATED_CDS"/>
    <property type="molecule type" value="Genomic_DNA"/>
</dbReference>
<dbReference type="Proteomes" id="UP000015102">
    <property type="component" value="Unassembled WGS sequence"/>
</dbReference>
<dbReference type="Gene3D" id="2.40.10.10">
    <property type="entry name" value="Trypsin-like serine proteases"/>
    <property type="match status" value="1"/>
</dbReference>
<dbReference type="GO" id="GO:0006508">
    <property type="term" value="P:proteolysis"/>
    <property type="evidence" value="ECO:0007669"/>
    <property type="project" value="InterPro"/>
</dbReference>
<dbReference type="PROSITE" id="PS50240">
    <property type="entry name" value="TRYPSIN_DOM"/>
    <property type="match status" value="1"/>
</dbReference>
<comment type="similarity">
    <text evidence="2">Belongs to the peptidase S1 family. CLIP subfamily.</text>
</comment>
<dbReference type="InterPro" id="IPR043504">
    <property type="entry name" value="Peptidase_S1_PA_chymotrypsin"/>
</dbReference>
<dbReference type="InterPro" id="IPR001254">
    <property type="entry name" value="Trypsin_dom"/>
</dbReference>
<dbReference type="InterPro" id="IPR018114">
    <property type="entry name" value="TRYPSIN_HIS"/>
</dbReference>
<proteinExistence type="inferred from homology"/>
<keyword evidence="1" id="KW-1015">Disulfide bond</keyword>
<feature type="domain" description="Peptidase S1" evidence="3">
    <location>
        <begin position="35"/>
        <end position="259"/>
    </location>
</feature>
<organism evidence="4 5">
    <name type="scientific">Megaselia scalaris</name>
    <name type="common">Humpbacked fly</name>
    <name type="synonym">Phora scalaris</name>
    <dbReference type="NCBI Taxonomy" id="36166"/>
    <lineage>
        <taxon>Eukaryota</taxon>
        <taxon>Metazoa</taxon>
        <taxon>Ecdysozoa</taxon>
        <taxon>Arthropoda</taxon>
        <taxon>Hexapoda</taxon>
        <taxon>Insecta</taxon>
        <taxon>Pterygota</taxon>
        <taxon>Neoptera</taxon>
        <taxon>Endopterygota</taxon>
        <taxon>Diptera</taxon>
        <taxon>Brachycera</taxon>
        <taxon>Muscomorpha</taxon>
        <taxon>Platypezoidea</taxon>
        <taxon>Phoridae</taxon>
        <taxon>Megaseliini</taxon>
        <taxon>Megaselia</taxon>
    </lineage>
</organism>